<dbReference type="InterPro" id="IPR036388">
    <property type="entry name" value="WH-like_DNA-bd_sf"/>
</dbReference>
<dbReference type="RefSeq" id="WP_206254247.1">
    <property type="nucleotide sequence ID" value="NZ_CP071060.1"/>
</dbReference>
<accession>A0ABX7M827</accession>
<dbReference type="EMBL" id="CP071060">
    <property type="protein sequence ID" value="QSI76600.1"/>
    <property type="molecule type" value="Genomic_DNA"/>
</dbReference>
<evidence type="ECO:0000259" key="2">
    <source>
        <dbReference type="Pfam" id="PF09339"/>
    </source>
</evidence>
<proteinExistence type="inferred from homology"/>
<dbReference type="Pfam" id="PF09339">
    <property type="entry name" value="HTH_IclR"/>
    <property type="match status" value="1"/>
</dbReference>
<dbReference type="Proteomes" id="UP000663570">
    <property type="component" value="Chromosome"/>
</dbReference>
<evidence type="ECO:0000313" key="4">
    <source>
        <dbReference type="Proteomes" id="UP000663570"/>
    </source>
</evidence>
<dbReference type="Pfam" id="PF00480">
    <property type="entry name" value="ROK"/>
    <property type="match status" value="1"/>
</dbReference>
<dbReference type="SUPFAM" id="SSF53067">
    <property type="entry name" value="Actin-like ATPase domain"/>
    <property type="match status" value="1"/>
</dbReference>
<dbReference type="Gene3D" id="1.10.10.10">
    <property type="entry name" value="Winged helix-like DNA-binding domain superfamily/Winged helix DNA-binding domain"/>
    <property type="match status" value="1"/>
</dbReference>
<evidence type="ECO:0000313" key="3">
    <source>
        <dbReference type="EMBL" id="QSI76600.1"/>
    </source>
</evidence>
<dbReference type="PANTHER" id="PTHR18964">
    <property type="entry name" value="ROK (REPRESSOR, ORF, KINASE) FAMILY"/>
    <property type="match status" value="1"/>
</dbReference>
<dbReference type="SUPFAM" id="SSF46785">
    <property type="entry name" value="Winged helix' DNA-binding domain"/>
    <property type="match status" value="1"/>
</dbReference>
<dbReference type="InterPro" id="IPR005471">
    <property type="entry name" value="Tscrpt_reg_IclR_N"/>
</dbReference>
<feature type="domain" description="HTH iclR-type" evidence="2">
    <location>
        <begin position="23"/>
        <end position="58"/>
    </location>
</feature>
<name>A0ABX7M827_9RHOO</name>
<dbReference type="PANTHER" id="PTHR18964:SF149">
    <property type="entry name" value="BIFUNCTIONAL UDP-N-ACETYLGLUCOSAMINE 2-EPIMERASE_N-ACETYLMANNOSAMINE KINASE"/>
    <property type="match status" value="1"/>
</dbReference>
<reference evidence="3 4" key="1">
    <citation type="submission" date="2021-02" db="EMBL/GenBank/DDBJ databases">
        <title>Niveibacterium changnyeongensis HC41.</title>
        <authorList>
            <person name="Kang M."/>
        </authorList>
    </citation>
    <scope>NUCLEOTIDE SEQUENCE [LARGE SCALE GENOMIC DNA]</scope>
    <source>
        <strain evidence="3 4">HC41</strain>
    </source>
</reference>
<dbReference type="InterPro" id="IPR000600">
    <property type="entry name" value="ROK"/>
</dbReference>
<dbReference type="InterPro" id="IPR049874">
    <property type="entry name" value="ROK_cs"/>
</dbReference>
<evidence type="ECO:0000256" key="1">
    <source>
        <dbReference type="ARBA" id="ARBA00006479"/>
    </source>
</evidence>
<comment type="similarity">
    <text evidence="1">Belongs to the ROK (NagC/XylR) family.</text>
</comment>
<protein>
    <submittedName>
        <fullName evidence="3">ROK family transcriptional regulator</fullName>
    </submittedName>
</protein>
<keyword evidence="4" id="KW-1185">Reference proteome</keyword>
<dbReference type="CDD" id="cd00093">
    <property type="entry name" value="HTH_XRE"/>
    <property type="match status" value="1"/>
</dbReference>
<organism evidence="3 4">
    <name type="scientific">Niveibacterium microcysteis</name>
    <dbReference type="NCBI Taxonomy" id="2811415"/>
    <lineage>
        <taxon>Bacteria</taxon>
        <taxon>Pseudomonadati</taxon>
        <taxon>Pseudomonadota</taxon>
        <taxon>Betaproteobacteria</taxon>
        <taxon>Rhodocyclales</taxon>
        <taxon>Rhodocyclaceae</taxon>
        <taxon>Niveibacterium</taxon>
    </lineage>
</organism>
<sequence>MPITGDQTLLKQINRMAIVRRVRQQAGQSRADLAKETGLTKSTVSLLAQELIDEGWLVEHEIQITGALGRRPTPLSIDPHRLAMVGAELGVDRIHVVATSLTGEIVWQADEDFLSVDAEGVLQRLASLLIDGIVSVRAAGRQVLGAGVGLPGAVDESAGILKVAPNLGWRDIDVATPLRSALTNAGLGDLPLYLQNEADVAALGEFEFGEAPVPEPLVYLSLGIGVGAGVVVNDRLFLGSAGFAGEVGHSILQVAGPRCSCGREGCAEAYIGLRAIAQQSAGDGDVQASAGTLVARASAGDPLTISAVQRAGHYLGVLMQNLWTAFDPGRFVLGGPTCELGAPLLDAARETLGRYARDAGLPPPEVRVSRYGARAVAAGAAGMVLHKLVRPL</sequence>
<dbReference type="InterPro" id="IPR036390">
    <property type="entry name" value="WH_DNA-bd_sf"/>
</dbReference>
<dbReference type="PROSITE" id="PS01125">
    <property type="entry name" value="ROK"/>
    <property type="match status" value="1"/>
</dbReference>
<gene>
    <name evidence="3" type="ORF">JY500_19405</name>
</gene>
<dbReference type="InterPro" id="IPR043129">
    <property type="entry name" value="ATPase_NBD"/>
</dbReference>
<dbReference type="Gene3D" id="3.30.420.40">
    <property type="match status" value="2"/>
</dbReference>
<dbReference type="InterPro" id="IPR001387">
    <property type="entry name" value="Cro/C1-type_HTH"/>
</dbReference>